<dbReference type="InterPro" id="IPR017853">
    <property type="entry name" value="GH"/>
</dbReference>
<dbReference type="Pfam" id="PF02156">
    <property type="entry name" value="Glyco_hydro_26"/>
    <property type="match status" value="1"/>
</dbReference>
<reference evidence="6 7" key="1">
    <citation type="submission" date="2020-07" db="EMBL/GenBank/DDBJ databases">
        <title>Complete genome sequence of Mycolicibacterium litorale like strain isolated from cardiac implantable electronic device infection.</title>
        <authorList>
            <person name="Fukano H."/>
            <person name="Miyama H."/>
            <person name="Hoshino Y."/>
        </authorList>
    </citation>
    <scope>NUCLEOTIDE SEQUENCE [LARGE SCALE GENOMIC DNA]</scope>
    <source>
        <strain evidence="6 7">NIIDNTM18</strain>
    </source>
</reference>
<dbReference type="PANTHER" id="PTHR40079">
    <property type="entry name" value="MANNAN ENDO-1,4-BETA-MANNOSIDASE E-RELATED"/>
    <property type="match status" value="1"/>
</dbReference>
<dbReference type="InterPro" id="IPR022790">
    <property type="entry name" value="GH26_dom"/>
</dbReference>
<feature type="active site" description="Proton donor" evidence="4">
    <location>
        <position position="110"/>
    </location>
</feature>
<dbReference type="GO" id="GO:0006080">
    <property type="term" value="P:substituted mannan metabolic process"/>
    <property type="evidence" value="ECO:0007669"/>
    <property type="project" value="InterPro"/>
</dbReference>
<sequence length="281" mass="30075">MRFGLSTPSGVFGLDEVAAVGAAVGRPVDVVLWYEDFAAAAPTAAVATVAAAGAAPVITWEPWLWRTDVTGTGAAMMSGIAAGEYDGHLRAWAGALSATATPVWLRFAHEFNGDWYPWSPVHGTTPQTYVAAWRHAHDLFASAGATSVRWVWSLDAATHGDIPLAAWYPGDAYVDVIGIDGYNWGTTHPWSRWTPPVEIFEPAATEVRALTHRPMMIAEVGCAEAGGSKADWITDFVRWVAAQPDVDAVVWFEHDKETDWRIASSPAATAAMAAALREAAA</sequence>
<dbReference type="InterPro" id="IPR000805">
    <property type="entry name" value="Glyco_hydro_26"/>
</dbReference>
<dbReference type="Proteomes" id="UP000515734">
    <property type="component" value="Chromosome"/>
</dbReference>
<dbReference type="PRINTS" id="PR00739">
    <property type="entry name" value="GLHYDRLASE26"/>
</dbReference>
<keyword evidence="3 4" id="KW-0326">Glycosidase</keyword>
<proteinExistence type="inferred from homology"/>
<keyword evidence="2 4" id="KW-0378">Hydrolase</keyword>
<evidence type="ECO:0000259" key="5">
    <source>
        <dbReference type="PROSITE" id="PS51764"/>
    </source>
</evidence>
<dbReference type="PROSITE" id="PS51764">
    <property type="entry name" value="GH26"/>
    <property type="match status" value="1"/>
</dbReference>
<name>A0A6S6NZV0_9MYCO</name>
<dbReference type="PANTHER" id="PTHR40079:SF4">
    <property type="entry name" value="GH26 DOMAIN-CONTAINING PROTEIN-RELATED"/>
    <property type="match status" value="1"/>
</dbReference>
<dbReference type="AlphaFoldDB" id="A0A6S6NZV0"/>
<evidence type="ECO:0000256" key="4">
    <source>
        <dbReference type="PROSITE-ProRule" id="PRU01100"/>
    </source>
</evidence>
<evidence type="ECO:0000256" key="1">
    <source>
        <dbReference type="ARBA" id="ARBA00007754"/>
    </source>
</evidence>
<dbReference type="GO" id="GO:0016985">
    <property type="term" value="F:mannan endo-1,4-beta-mannosidase activity"/>
    <property type="evidence" value="ECO:0007669"/>
    <property type="project" value="InterPro"/>
</dbReference>
<gene>
    <name evidence="6" type="ORF">NIIDNTM18_04640</name>
</gene>
<dbReference type="SUPFAM" id="SSF51445">
    <property type="entry name" value="(Trans)glycosidases"/>
    <property type="match status" value="1"/>
</dbReference>
<dbReference type="EMBL" id="AP023287">
    <property type="protein sequence ID" value="BCI51186.1"/>
    <property type="molecule type" value="Genomic_DNA"/>
</dbReference>
<evidence type="ECO:0000256" key="3">
    <source>
        <dbReference type="ARBA" id="ARBA00023295"/>
    </source>
</evidence>
<evidence type="ECO:0000313" key="7">
    <source>
        <dbReference type="Proteomes" id="UP000515734"/>
    </source>
</evidence>
<feature type="active site" description="Nucleophile" evidence="4">
    <location>
        <position position="219"/>
    </location>
</feature>
<organism evidence="6 7">
    <name type="scientific">Mycolicibacterium litorale</name>
    <dbReference type="NCBI Taxonomy" id="758802"/>
    <lineage>
        <taxon>Bacteria</taxon>
        <taxon>Bacillati</taxon>
        <taxon>Actinomycetota</taxon>
        <taxon>Actinomycetes</taxon>
        <taxon>Mycobacteriales</taxon>
        <taxon>Mycobacteriaceae</taxon>
        <taxon>Mycolicibacterium</taxon>
    </lineage>
</organism>
<comment type="similarity">
    <text evidence="1 4">Belongs to the glycosyl hydrolase 26 family.</text>
</comment>
<feature type="domain" description="GH26" evidence="5">
    <location>
        <begin position="1"/>
        <end position="281"/>
    </location>
</feature>
<accession>A0A6S6NZV0</accession>
<protein>
    <recommendedName>
        <fullName evidence="5">GH26 domain-containing protein</fullName>
    </recommendedName>
</protein>
<evidence type="ECO:0000313" key="6">
    <source>
        <dbReference type="EMBL" id="BCI51186.1"/>
    </source>
</evidence>
<evidence type="ECO:0000256" key="2">
    <source>
        <dbReference type="ARBA" id="ARBA00022801"/>
    </source>
</evidence>
<dbReference type="Gene3D" id="3.20.20.80">
    <property type="entry name" value="Glycosidases"/>
    <property type="match status" value="1"/>
</dbReference>